<dbReference type="EMBL" id="CAFBRX010000219">
    <property type="protein sequence ID" value="CAB5134896.1"/>
    <property type="molecule type" value="Genomic_DNA"/>
</dbReference>
<sequence>MNMKLSVSIPDQDVEFLDQYGVEQGINSRSAVLLQAIRLLRISQLGPAYAEAWSEWSLSGDEELWDTTSGDGVE</sequence>
<dbReference type="AlphaFoldDB" id="A0A6J7W383"/>
<dbReference type="CDD" id="cd22231">
    <property type="entry name" value="RHH_NikR_HicB-like"/>
    <property type="match status" value="1"/>
</dbReference>
<dbReference type="GO" id="GO:0006355">
    <property type="term" value="P:regulation of DNA-templated transcription"/>
    <property type="evidence" value="ECO:0007669"/>
    <property type="project" value="InterPro"/>
</dbReference>
<protein>
    <submittedName>
        <fullName evidence="1">Unannotated protein</fullName>
    </submittedName>
</protein>
<reference evidence="1" key="1">
    <citation type="submission" date="2020-05" db="EMBL/GenBank/DDBJ databases">
        <authorList>
            <person name="Chiriac C."/>
            <person name="Salcher M."/>
            <person name="Ghai R."/>
            <person name="Kavagutti S V."/>
        </authorList>
    </citation>
    <scope>NUCLEOTIDE SEQUENCE</scope>
</reference>
<evidence type="ECO:0000313" key="1">
    <source>
        <dbReference type="EMBL" id="CAB5134896.1"/>
    </source>
</evidence>
<proteinExistence type="predicted"/>
<dbReference type="InterPro" id="IPR010985">
    <property type="entry name" value="Ribbon_hlx_hlx"/>
</dbReference>
<name>A0A6J7W383_9ZZZZ</name>
<organism evidence="1">
    <name type="scientific">freshwater metagenome</name>
    <dbReference type="NCBI Taxonomy" id="449393"/>
    <lineage>
        <taxon>unclassified sequences</taxon>
        <taxon>metagenomes</taxon>
        <taxon>ecological metagenomes</taxon>
    </lineage>
</organism>
<accession>A0A6J7W383</accession>
<gene>
    <name evidence="1" type="ORF">UFOPK4422_01575</name>
</gene>
<dbReference type="SUPFAM" id="SSF47598">
    <property type="entry name" value="Ribbon-helix-helix"/>
    <property type="match status" value="1"/>
</dbReference>